<comment type="similarity">
    <text evidence="1">Belongs to the AHA1 family.</text>
</comment>
<dbReference type="CDD" id="cd08899">
    <property type="entry name" value="SRPBCC_CalC_Aha1-like_6"/>
    <property type="match status" value="1"/>
</dbReference>
<evidence type="ECO:0000313" key="4">
    <source>
        <dbReference type="Proteomes" id="UP000763557"/>
    </source>
</evidence>
<dbReference type="Pfam" id="PF08327">
    <property type="entry name" value="AHSA1"/>
    <property type="match status" value="1"/>
</dbReference>
<sequence length="166" mass="18578">MKPIPTGRLVPTDKGYDLVLTRTVRAPIEDVWASVTESSRTARWFGPWEGEGGTGSTIKLQMVHEEGQPWMDLHIDACEAPTRLAVSTTDDNGVWRMEVQLAETAGTTELRLVQHIERTDAVGSSGPGWEYYLDMLIAAREGKPLPSFDDYYPAQEEYYTTLVATR</sequence>
<evidence type="ECO:0000256" key="1">
    <source>
        <dbReference type="ARBA" id="ARBA00006817"/>
    </source>
</evidence>
<comment type="caution">
    <text evidence="3">The sequence shown here is derived from an EMBL/GenBank/DDBJ whole genome shotgun (WGS) entry which is preliminary data.</text>
</comment>
<evidence type="ECO:0000313" key="3">
    <source>
        <dbReference type="EMBL" id="NRN63511.1"/>
    </source>
</evidence>
<name>A0ABX2EXM5_9PSEU</name>
<dbReference type="SUPFAM" id="SSF55961">
    <property type="entry name" value="Bet v1-like"/>
    <property type="match status" value="1"/>
</dbReference>
<evidence type="ECO:0000259" key="2">
    <source>
        <dbReference type="Pfam" id="PF08327"/>
    </source>
</evidence>
<organism evidence="3 4">
    <name type="scientific">Kibdelosporangium persicum</name>
    <dbReference type="NCBI Taxonomy" id="2698649"/>
    <lineage>
        <taxon>Bacteria</taxon>
        <taxon>Bacillati</taxon>
        <taxon>Actinomycetota</taxon>
        <taxon>Actinomycetes</taxon>
        <taxon>Pseudonocardiales</taxon>
        <taxon>Pseudonocardiaceae</taxon>
        <taxon>Kibdelosporangium</taxon>
    </lineage>
</organism>
<dbReference type="RefSeq" id="WP_173124283.1">
    <property type="nucleotide sequence ID" value="NZ_CBCSGW010000008.1"/>
</dbReference>
<dbReference type="EMBL" id="JAAATY010000001">
    <property type="protein sequence ID" value="NRN63511.1"/>
    <property type="molecule type" value="Genomic_DNA"/>
</dbReference>
<accession>A0ABX2EXM5</accession>
<keyword evidence="4" id="KW-1185">Reference proteome</keyword>
<proteinExistence type="inferred from homology"/>
<dbReference type="InterPro" id="IPR013538">
    <property type="entry name" value="ASHA1/2-like_C"/>
</dbReference>
<protein>
    <submittedName>
        <fullName evidence="3">ATPase</fullName>
    </submittedName>
</protein>
<dbReference type="InterPro" id="IPR023393">
    <property type="entry name" value="START-like_dom_sf"/>
</dbReference>
<reference evidence="3 4" key="1">
    <citation type="submission" date="2020-01" db="EMBL/GenBank/DDBJ databases">
        <title>Kibdelosporangium persica a novel Actinomycetes from a hot desert in Iran.</title>
        <authorList>
            <person name="Safaei N."/>
            <person name="Zaburannyi N."/>
            <person name="Mueller R."/>
            <person name="Wink J."/>
        </authorList>
    </citation>
    <scope>NUCLEOTIDE SEQUENCE [LARGE SCALE GENOMIC DNA]</scope>
    <source>
        <strain evidence="3 4">4NS15</strain>
    </source>
</reference>
<dbReference type="Gene3D" id="3.30.530.20">
    <property type="match status" value="1"/>
</dbReference>
<gene>
    <name evidence="3" type="ORF">GC106_7120</name>
</gene>
<dbReference type="Proteomes" id="UP000763557">
    <property type="component" value="Unassembled WGS sequence"/>
</dbReference>
<feature type="domain" description="Activator of Hsp90 ATPase homologue 1/2-like C-terminal" evidence="2">
    <location>
        <begin position="25"/>
        <end position="137"/>
    </location>
</feature>